<evidence type="ECO:0000313" key="2">
    <source>
        <dbReference type="EMBL" id="OAN44949.1"/>
    </source>
</evidence>
<organism evidence="2 3">
    <name type="scientific">Magnetospirillum moscoviense</name>
    <dbReference type="NCBI Taxonomy" id="1437059"/>
    <lineage>
        <taxon>Bacteria</taxon>
        <taxon>Pseudomonadati</taxon>
        <taxon>Pseudomonadota</taxon>
        <taxon>Alphaproteobacteria</taxon>
        <taxon>Rhodospirillales</taxon>
        <taxon>Rhodospirillaceae</taxon>
        <taxon>Magnetospirillum</taxon>
    </lineage>
</organism>
<evidence type="ECO:0000256" key="1">
    <source>
        <dbReference type="SAM" id="SignalP"/>
    </source>
</evidence>
<feature type="chain" id="PRO_5008091756" evidence="1">
    <location>
        <begin position="25"/>
        <end position="75"/>
    </location>
</feature>
<dbReference type="Proteomes" id="UP000078543">
    <property type="component" value="Unassembled WGS sequence"/>
</dbReference>
<comment type="caution">
    <text evidence="2">The sequence shown here is derived from an EMBL/GenBank/DDBJ whole genome shotgun (WGS) entry which is preliminary data.</text>
</comment>
<dbReference type="AlphaFoldDB" id="A0A178M865"/>
<keyword evidence="1" id="KW-0732">Signal</keyword>
<keyword evidence="3" id="KW-1185">Reference proteome</keyword>
<proteinExistence type="predicted"/>
<accession>A0A178M865</accession>
<sequence>MSGRTFIAAALAFATCIASGPMYAQEGHNSETLLGLNYEDAQKLIPRNGRMINVGGGFFRGDAFESGRFSEVRQA</sequence>
<reference evidence="2 3" key="1">
    <citation type="submission" date="2016-04" db="EMBL/GenBank/DDBJ databases">
        <title>Draft genome sequence of freshwater magnetotactic bacteria Magnetospirillum marisnigri SP-1 and Magnetospirillum moscoviense BB-1.</title>
        <authorList>
            <person name="Koziaeva V."/>
            <person name="Dziuba M.V."/>
            <person name="Ivanov T.M."/>
            <person name="Kuznetsov B."/>
            <person name="Grouzdev D.S."/>
        </authorList>
    </citation>
    <scope>NUCLEOTIDE SEQUENCE [LARGE SCALE GENOMIC DNA]</scope>
    <source>
        <strain evidence="2 3">BB-1</strain>
    </source>
</reference>
<protein>
    <submittedName>
        <fullName evidence="2">Uncharacterized protein</fullName>
    </submittedName>
</protein>
<dbReference type="EMBL" id="LWQU01000191">
    <property type="protein sequence ID" value="OAN44949.1"/>
    <property type="molecule type" value="Genomic_DNA"/>
</dbReference>
<gene>
    <name evidence="2" type="ORF">A6A05_17255</name>
</gene>
<name>A0A178M865_9PROT</name>
<feature type="signal peptide" evidence="1">
    <location>
        <begin position="1"/>
        <end position="24"/>
    </location>
</feature>
<evidence type="ECO:0000313" key="3">
    <source>
        <dbReference type="Proteomes" id="UP000078543"/>
    </source>
</evidence>